<comment type="cofactor">
    <cofactor evidence="1">
        <name>Mg(2+)</name>
        <dbReference type="ChEBI" id="CHEBI:18420"/>
    </cofactor>
</comment>
<dbReference type="FunFam" id="1.20.120.1780:FF:000001">
    <property type="entry name" value="4-hydroxybenzoate octaprenyltransferase"/>
    <property type="match status" value="1"/>
</dbReference>
<dbReference type="GO" id="GO:0006744">
    <property type="term" value="P:ubiquinone biosynthetic process"/>
    <property type="evidence" value="ECO:0007669"/>
    <property type="project" value="TreeGrafter"/>
</dbReference>
<evidence type="ECO:0000256" key="8">
    <source>
        <dbReference type="SAM" id="Phobius"/>
    </source>
</evidence>
<gene>
    <name evidence="9" type="ORF">AAE3_LOCUS5207</name>
</gene>
<comment type="similarity">
    <text evidence="3">Belongs to the UbiA prenyltransferase family.</text>
</comment>
<evidence type="ECO:0000313" key="9">
    <source>
        <dbReference type="EMBL" id="CAA7262786.1"/>
    </source>
</evidence>
<accession>A0A8S0WA25</accession>
<comment type="subcellular location">
    <subcellularLocation>
        <location evidence="2">Membrane</location>
        <topology evidence="2">Multi-pass membrane protein</topology>
    </subcellularLocation>
</comment>
<protein>
    <submittedName>
        <fullName evidence="9">Uncharacterized protein</fullName>
    </submittedName>
</protein>
<keyword evidence="5 8" id="KW-0812">Transmembrane</keyword>
<dbReference type="InterPro" id="IPR039653">
    <property type="entry name" value="Prenyltransferase"/>
</dbReference>
<feature type="transmembrane region" description="Helical" evidence="8">
    <location>
        <begin position="86"/>
        <end position="104"/>
    </location>
</feature>
<feature type="transmembrane region" description="Helical" evidence="8">
    <location>
        <begin position="202"/>
        <end position="220"/>
    </location>
</feature>
<dbReference type="CDD" id="cd13959">
    <property type="entry name" value="PT_UbiA_COQ2"/>
    <property type="match status" value="1"/>
</dbReference>
<dbReference type="PANTHER" id="PTHR11048">
    <property type="entry name" value="PRENYLTRANSFERASES"/>
    <property type="match status" value="1"/>
</dbReference>
<reference evidence="9 10" key="1">
    <citation type="submission" date="2020-01" db="EMBL/GenBank/DDBJ databases">
        <authorList>
            <person name="Gupta K D."/>
        </authorList>
    </citation>
    <scope>NUCLEOTIDE SEQUENCE [LARGE SCALE GENOMIC DNA]</scope>
</reference>
<feature type="transmembrane region" description="Helical" evidence="8">
    <location>
        <begin position="132"/>
        <end position="151"/>
    </location>
</feature>
<keyword evidence="10" id="KW-1185">Reference proteome</keyword>
<evidence type="ECO:0000256" key="6">
    <source>
        <dbReference type="ARBA" id="ARBA00022989"/>
    </source>
</evidence>
<evidence type="ECO:0000256" key="3">
    <source>
        <dbReference type="ARBA" id="ARBA00005985"/>
    </source>
</evidence>
<dbReference type="PANTHER" id="PTHR11048:SF28">
    <property type="entry name" value="4-HYDROXYBENZOATE POLYPRENYLTRANSFERASE, MITOCHONDRIAL"/>
    <property type="match status" value="1"/>
</dbReference>
<evidence type="ECO:0000313" key="10">
    <source>
        <dbReference type="Proteomes" id="UP000467700"/>
    </source>
</evidence>
<sequence>MCTRRLYGWMRNQDCEVWSIAMAYHTHQEITFLQAFSCAMKYVPLCFGIKSLIMTIDDILDADVDKLVERTKLRPVPRGAITMGRAWLFFFIQAVIGLGLSRWMNFAPIPLGLMFNVGTFMGWADLTHESTLPWNVLVPIYVGTCLWTITYETVYQHQDKIDDVKIGLHSPALLLGSSTIPVCATTGVGFFALLAYAGALNGHGWCYYSAVVFACILLMLRLSKTDIDKPEDCKSFFLQTVPVGQIILSGIVGDVILNRLVNNIAL</sequence>
<evidence type="ECO:0000256" key="4">
    <source>
        <dbReference type="ARBA" id="ARBA00022679"/>
    </source>
</evidence>
<dbReference type="Proteomes" id="UP000467700">
    <property type="component" value="Unassembled WGS sequence"/>
</dbReference>
<dbReference type="AlphaFoldDB" id="A0A8S0WA25"/>
<dbReference type="OrthoDB" id="18170at2759"/>
<name>A0A8S0WA25_CYCAE</name>
<feature type="transmembrane region" description="Helical" evidence="8">
    <location>
        <begin position="172"/>
        <end position="196"/>
    </location>
</feature>
<dbReference type="GO" id="GO:0016765">
    <property type="term" value="F:transferase activity, transferring alkyl or aryl (other than methyl) groups"/>
    <property type="evidence" value="ECO:0007669"/>
    <property type="project" value="InterPro"/>
</dbReference>
<evidence type="ECO:0000256" key="2">
    <source>
        <dbReference type="ARBA" id="ARBA00004141"/>
    </source>
</evidence>
<dbReference type="Pfam" id="PF01040">
    <property type="entry name" value="UbiA"/>
    <property type="match status" value="1"/>
</dbReference>
<proteinExistence type="inferred from homology"/>
<organism evidence="9 10">
    <name type="scientific">Cyclocybe aegerita</name>
    <name type="common">Black poplar mushroom</name>
    <name type="synonym">Agrocybe aegerita</name>
    <dbReference type="NCBI Taxonomy" id="1973307"/>
    <lineage>
        <taxon>Eukaryota</taxon>
        <taxon>Fungi</taxon>
        <taxon>Dikarya</taxon>
        <taxon>Basidiomycota</taxon>
        <taxon>Agaricomycotina</taxon>
        <taxon>Agaricomycetes</taxon>
        <taxon>Agaricomycetidae</taxon>
        <taxon>Agaricales</taxon>
        <taxon>Agaricineae</taxon>
        <taxon>Bolbitiaceae</taxon>
        <taxon>Cyclocybe</taxon>
    </lineage>
</organism>
<dbReference type="EMBL" id="CACVBS010000037">
    <property type="protein sequence ID" value="CAA7262786.1"/>
    <property type="molecule type" value="Genomic_DNA"/>
</dbReference>
<keyword evidence="7 8" id="KW-0472">Membrane</keyword>
<dbReference type="Gene3D" id="1.20.120.1780">
    <property type="entry name" value="UbiA prenyltransferase"/>
    <property type="match status" value="1"/>
</dbReference>
<evidence type="ECO:0000256" key="5">
    <source>
        <dbReference type="ARBA" id="ARBA00022692"/>
    </source>
</evidence>
<dbReference type="GO" id="GO:0005743">
    <property type="term" value="C:mitochondrial inner membrane"/>
    <property type="evidence" value="ECO:0007669"/>
    <property type="project" value="TreeGrafter"/>
</dbReference>
<comment type="caution">
    <text evidence="9">The sequence shown here is derived from an EMBL/GenBank/DDBJ whole genome shotgun (WGS) entry which is preliminary data.</text>
</comment>
<keyword evidence="6 8" id="KW-1133">Transmembrane helix</keyword>
<dbReference type="InterPro" id="IPR000537">
    <property type="entry name" value="UbiA_prenyltransferase"/>
</dbReference>
<evidence type="ECO:0000256" key="7">
    <source>
        <dbReference type="ARBA" id="ARBA00023136"/>
    </source>
</evidence>
<keyword evidence="4" id="KW-0808">Transferase</keyword>
<evidence type="ECO:0000256" key="1">
    <source>
        <dbReference type="ARBA" id="ARBA00001946"/>
    </source>
</evidence>